<feature type="chain" id="PRO_5002668173" evidence="2">
    <location>
        <begin position="21"/>
        <end position="435"/>
    </location>
</feature>
<evidence type="ECO:0000256" key="1">
    <source>
        <dbReference type="ARBA" id="ARBA00007613"/>
    </source>
</evidence>
<sequence length="435" mass="47743">MHRYFFALGMAAITLMPAFAQTVDGATRAFPNHAGAYSARTVEPATPITLNQALTLALGANAELSAARNEARAVDATIQQAGASPNPELSWLMEDTRRDTRTTTVQLNQAIELGGKRAARITAASRTFDAANADLDAKNADIRAAVMTAFFEVLTAQERLRLADASLLLAQRGTHVASRRVAAGKVSPVEETRARVAEANMRLELGQAKNELDNARRRLTASWGNPAPRFVQAEGALETLPHLPAWTELEIRGAQAPVITRARLEFERRQAMAEVENSRRTPDITVSLGVKRDQELGRNQAVVGLSIPFPLFDRNQGNMLEALRRTDKARDELAASEIRLDGELAQAWTQLKNARQETQVLQNEILPGAQSAYEAATKGFEFGKFNFLDVLEAQRTFLQARAQYLRSLFEAHRAAAEIDRLLGTPLPVTTQQEPS</sequence>
<evidence type="ECO:0000256" key="2">
    <source>
        <dbReference type="SAM" id="SignalP"/>
    </source>
</evidence>
<dbReference type="Proteomes" id="UP000006697">
    <property type="component" value="Chromosome"/>
</dbReference>
<proteinExistence type="inferred from homology"/>
<dbReference type="Gene3D" id="1.20.1600.10">
    <property type="entry name" value="Outer membrane efflux proteins (OEP)"/>
    <property type="match status" value="1"/>
</dbReference>
<dbReference type="eggNOG" id="COG1538">
    <property type="taxonomic scope" value="Bacteria"/>
</dbReference>
<dbReference type="GO" id="GO:0015562">
    <property type="term" value="F:efflux transmembrane transporter activity"/>
    <property type="evidence" value="ECO:0007669"/>
    <property type="project" value="InterPro"/>
</dbReference>
<dbReference type="Pfam" id="PF02321">
    <property type="entry name" value="OEP"/>
    <property type="match status" value="2"/>
</dbReference>
<dbReference type="STRING" id="204773.HEAR1614"/>
<dbReference type="OrthoDB" id="9791261at2"/>
<dbReference type="AlphaFoldDB" id="A4G5I7"/>
<dbReference type="InterPro" id="IPR010131">
    <property type="entry name" value="MdtP/NodT-like"/>
</dbReference>
<dbReference type="EMBL" id="CU207211">
    <property type="protein sequence ID" value="CAL61774.1"/>
    <property type="molecule type" value="Genomic_DNA"/>
</dbReference>
<reference evidence="3 4" key="1">
    <citation type="journal article" date="2007" name="PLoS Genet.">
        <title>A tale of two oxidation states: bacterial colonization of arsenic-rich environments.</title>
        <authorList>
            <person name="Muller D."/>
            <person name="Medigue C."/>
            <person name="Koechler S."/>
            <person name="Barbe V."/>
            <person name="Barakat M."/>
            <person name="Talla E."/>
            <person name="Bonnefoy V."/>
            <person name="Krin E."/>
            <person name="Arsene-Ploetze F."/>
            <person name="Carapito C."/>
            <person name="Chandler M."/>
            <person name="Cournoyer B."/>
            <person name="Cruveiller S."/>
            <person name="Dossat C."/>
            <person name="Duval S."/>
            <person name="Heymann M."/>
            <person name="Leize E."/>
            <person name="Lieutaud A."/>
            <person name="Lievremont D."/>
            <person name="Makita Y."/>
            <person name="Mangenot S."/>
            <person name="Nitschke W."/>
            <person name="Ortet P."/>
            <person name="Perdrial N."/>
            <person name="Schoepp B."/>
            <person name="Siguier N."/>
            <person name="Simeonova D.D."/>
            <person name="Rouy Z."/>
            <person name="Segurens B."/>
            <person name="Turlin E."/>
            <person name="Vallenet D."/>
            <person name="Van Dorsselaer A."/>
            <person name="Weiss S."/>
            <person name="Weissenbach J."/>
            <person name="Lett M.C."/>
            <person name="Danchin A."/>
            <person name="Bertin P.N."/>
        </authorList>
    </citation>
    <scope>NUCLEOTIDE SEQUENCE [LARGE SCALE GENOMIC DNA]</scope>
    <source>
        <strain evidence="4">ULPAs1</strain>
    </source>
</reference>
<name>A4G5I7_HERAR</name>
<organism evidence="3 4">
    <name type="scientific">Herminiimonas arsenicoxydans</name>
    <dbReference type="NCBI Taxonomy" id="204773"/>
    <lineage>
        <taxon>Bacteria</taxon>
        <taxon>Pseudomonadati</taxon>
        <taxon>Pseudomonadota</taxon>
        <taxon>Betaproteobacteria</taxon>
        <taxon>Burkholderiales</taxon>
        <taxon>Oxalobacteraceae</taxon>
        <taxon>Herminiimonas</taxon>
    </lineage>
</organism>
<comment type="similarity">
    <text evidence="1">Belongs to the outer membrane factor (OMF) (TC 1.B.17) family.</text>
</comment>
<protein>
    <submittedName>
        <fullName evidence="3">Cobalt-zinc-cadmium resistance protein CzcC (Cation efflux system protein CzcC)</fullName>
    </submittedName>
</protein>
<gene>
    <name evidence="3" type="primary">czcC3</name>
    <name evidence="3" type="ordered locus">HEAR1614</name>
</gene>
<dbReference type="HOGENOM" id="CLU_012817_14_3_4"/>
<feature type="signal peptide" evidence="2">
    <location>
        <begin position="1"/>
        <end position="20"/>
    </location>
</feature>
<dbReference type="KEGG" id="har:HEAR1614"/>
<keyword evidence="4" id="KW-1185">Reference proteome</keyword>
<keyword evidence="2" id="KW-0732">Signal</keyword>
<dbReference type="SUPFAM" id="SSF56954">
    <property type="entry name" value="Outer membrane efflux proteins (OEP)"/>
    <property type="match status" value="1"/>
</dbReference>
<accession>A4G5I7</accession>
<dbReference type="PANTHER" id="PTHR30203">
    <property type="entry name" value="OUTER MEMBRANE CATION EFFLUX PROTEIN"/>
    <property type="match status" value="1"/>
</dbReference>
<dbReference type="PANTHER" id="PTHR30203:SF24">
    <property type="entry name" value="BLR4935 PROTEIN"/>
    <property type="match status" value="1"/>
</dbReference>
<dbReference type="InterPro" id="IPR003423">
    <property type="entry name" value="OMP_efflux"/>
</dbReference>
<evidence type="ECO:0000313" key="4">
    <source>
        <dbReference type="Proteomes" id="UP000006697"/>
    </source>
</evidence>
<evidence type="ECO:0000313" key="3">
    <source>
        <dbReference type="EMBL" id="CAL61774.1"/>
    </source>
</evidence>